<evidence type="ECO:0008006" key="3">
    <source>
        <dbReference type="Google" id="ProtNLM"/>
    </source>
</evidence>
<accession>A0AA37TTH3</accession>
<protein>
    <recommendedName>
        <fullName evidence="3">Phage shock protein B</fullName>
    </recommendedName>
</protein>
<proteinExistence type="predicted"/>
<sequence length="75" mass="8303">MLNWLVVAGFVGLVLALVAMQLQLSRARGKVTALSAQAQTNEFEISLLRQEVQELRSGTLGVAKRLELLESQRHD</sequence>
<dbReference type="AlphaFoldDB" id="A0AA37TTH3"/>
<dbReference type="RefSeq" id="WP_095498373.1">
    <property type="nucleotide sequence ID" value="NZ_BSPO01000003.1"/>
</dbReference>
<name>A0AA37TTH3_9GAMM</name>
<dbReference type="Proteomes" id="UP001157439">
    <property type="component" value="Unassembled WGS sequence"/>
</dbReference>
<gene>
    <name evidence="1" type="ORF">GCM10007894_21090</name>
</gene>
<dbReference type="EMBL" id="BSPO01000003">
    <property type="protein sequence ID" value="GLS84132.1"/>
    <property type="molecule type" value="Genomic_DNA"/>
</dbReference>
<reference evidence="1 2" key="1">
    <citation type="journal article" date="2014" name="Int. J. Syst. Evol. Microbiol.">
        <title>Complete genome sequence of Corynebacterium casei LMG S-19264T (=DSM 44701T), isolated from a smear-ripened cheese.</title>
        <authorList>
            <consortium name="US DOE Joint Genome Institute (JGI-PGF)"/>
            <person name="Walter F."/>
            <person name="Albersmeier A."/>
            <person name="Kalinowski J."/>
            <person name="Ruckert C."/>
        </authorList>
    </citation>
    <scope>NUCLEOTIDE SEQUENCE [LARGE SCALE GENOMIC DNA]</scope>
    <source>
        <strain evidence="1 2">NBRC 112785</strain>
    </source>
</reference>
<comment type="caution">
    <text evidence="1">The sequence shown here is derived from an EMBL/GenBank/DDBJ whole genome shotgun (WGS) entry which is preliminary data.</text>
</comment>
<evidence type="ECO:0000313" key="2">
    <source>
        <dbReference type="Proteomes" id="UP001157439"/>
    </source>
</evidence>
<evidence type="ECO:0000313" key="1">
    <source>
        <dbReference type="EMBL" id="GLS84132.1"/>
    </source>
</evidence>
<keyword evidence="2" id="KW-1185">Reference proteome</keyword>
<organism evidence="1 2">
    <name type="scientific">Paraferrimonas haliotis</name>
    <dbReference type="NCBI Taxonomy" id="2013866"/>
    <lineage>
        <taxon>Bacteria</taxon>
        <taxon>Pseudomonadati</taxon>
        <taxon>Pseudomonadota</taxon>
        <taxon>Gammaproteobacteria</taxon>
        <taxon>Alteromonadales</taxon>
        <taxon>Ferrimonadaceae</taxon>
        <taxon>Paraferrimonas</taxon>
    </lineage>
</organism>